<sequence length="785" mass="80724">MMIGYMVGFPAQASSAWMDDGTATPTPTPTGPVTAATIDSSGTVLSLTLSGVSAGSWAGYGFADDTVPMTGVTLATTTAGFDRTGGQAVANAARSRSLWAIKPCRKTPIAPSSTTVPNAKLLDEVDNGDGTRTVRLRLSAHVYAGDGCTLSLAAGWRSGASAQASVAVTNNSALAAAPVIGGRWLTVPKQRVTGSFRVDIMAGSINPEGRSGLAAVRFDVTDGTTTKSVWASAMTTSNAHGDAVRCWGADIDPSGLNAGLITVHKTLYPWVGPSRTSGTAQSTNAGSFVNTADAPLVMAYDPAGTRYAPAYVVCDPVNGTATASAAMVQSSLAAAKAVAAASKPISVTCALQAIYLANRSAAAANGSAAISRMADNAIVVIPAGTTGMGATAITTGFTAAECWPIVMGDPEDANPRVNCIVETGASAVNLRATHIALRDLTLNVGGVNLSNAAYYWLHNVQVEAKSGQGASSAFLTSSTIGYNYATKSAIGASLSAISWKQTGSGQKWALVRSCTTPRDINALAIVNCSAVNMVGWTAGGDADSQADWIAVGNLLLSQTARGITFPSVASGGYSQMVRPMFVNNVLERIGASTEPHMAMAENSLERFTHMLFEGNSLIGERTNTLYNDPGDLTSHNSHVDCRVAGNFFDWMPTKQDDFYDDTTVASNGGAPNYGYRPWLTDNLWFQDGCNSEGNVHARRTGGGGFAPHGYGRGAVVNPSAATSQGNAWIKFTADRSVLGDGTGGGDYRPASGSPLIGVASRANVDVDRAGVARGPTFAAGALETA</sequence>
<dbReference type="Proteomes" id="UP000028534">
    <property type="component" value="Unassembled WGS sequence"/>
</dbReference>
<comment type="caution">
    <text evidence="1">The sequence shown here is derived from an EMBL/GenBank/DDBJ whole genome shotgun (WGS) entry which is preliminary data.</text>
</comment>
<reference evidence="1 2" key="1">
    <citation type="submission" date="2014-03" db="EMBL/GenBank/DDBJ databases">
        <title>Genome sequence of Sphingobium yanoikuyae B1.</title>
        <authorList>
            <person name="Gan H.M."/>
            <person name="Gan H.Y."/>
            <person name="Savka M.A."/>
        </authorList>
    </citation>
    <scope>NUCLEOTIDE SEQUENCE [LARGE SCALE GENOMIC DNA]</scope>
    <source>
        <strain evidence="1 2">B1</strain>
    </source>
</reference>
<evidence type="ECO:0000313" key="2">
    <source>
        <dbReference type="Proteomes" id="UP000028534"/>
    </source>
</evidence>
<organism evidence="1 2">
    <name type="scientific">Sphingobium yanoikuyae</name>
    <name type="common">Sphingomonas yanoikuyae</name>
    <dbReference type="NCBI Taxonomy" id="13690"/>
    <lineage>
        <taxon>Bacteria</taxon>
        <taxon>Pseudomonadati</taxon>
        <taxon>Pseudomonadota</taxon>
        <taxon>Alphaproteobacteria</taxon>
        <taxon>Sphingomonadales</taxon>
        <taxon>Sphingomonadaceae</taxon>
        <taxon>Sphingobium</taxon>
    </lineage>
</organism>
<accession>A0A084EBE5</accession>
<dbReference type="EMBL" id="JGVR01000042">
    <property type="protein sequence ID" value="KEZ15287.1"/>
    <property type="molecule type" value="Genomic_DNA"/>
</dbReference>
<evidence type="ECO:0000313" key="1">
    <source>
        <dbReference type="EMBL" id="KEZ15287.1"/>
    </source>
</evidence>
<gene>
    <name evidence="1" type="ORF">CP98_04523</name>
</gene>
<protein>
    <submittedName>
        <fullName evidence="1">Uncharacterized protein</fullName>
    </submittedName>
</protein>
<dbReference type="PATRIC" id="fig|13690.10.peg.4658"/>
<dbReference type="AlphaFoldDB" id="A0A084EBE5"/>
<proteinExistence type="predicted"/>
<dbReference type="RefSeq" id="WP_037522209.1">
    <property type="nucleotide sequence ID" value="NZ_JGVR01000042.1"/>
</dbReference>
<name>A0A084EBE5_SPHYA</name>